<keyword evidence="2" id="KW-1185">Reference proteome</keyword>
<feature type="non-terminal residue" evidence="1">
    <location>
        <position position="90"/>
    </location>
</feature>
<accession>A0A3M7P309</accession>
<gene>
    <name evidence="1" type="ORF">BpHYR1_024799</name>
</gene>
<evidence type="ECO:0000313" key="1">
    <source>
        <dbReference type="EMBL" id="RMZ93442.1"/>
    </source>
</evidence>
<comment type="caution">
    <text evidence="1">The sequence shown here is derived from an EMBL/GenBank/DDBJ whole genome shotgun (WGS) entry which is preliminary data.</text>
</comment>
<dbReference type="AlphaFoldDB" id="A0A3M7P309"/>
<dbReference type="EMBL" id="REGN01013807">
    <property type="protein sequence ID" value="RMZ93442.1"/>
    <property type="molecule type" value="Genomic_DNA"/>
</dbReference>
<evidence type="ECO:0000313" key="2">
    <source>
        <dbReference type="Proteomes" id="UP000276133"/>
    </source>
</evidence>
<reference evidence="1 2" key="1">
    <citation type="journal article" date="2018" name="Sci. Rep.">
        <title>Genomic signatures of local adaptation to the degree of environmental predictability in rotifers.</title>
        <authorList>
            <person name="Franch-Gras L."/>
            <person name="Hahn C."/>
            <person name="Garcia-Roger E.M."/>
            <person name="Carmona M.J."/>
            <person name="Serra M."/>
            <person name="Gomez A."/>
        </authorList>
    </citation>
    <scope>NUCLEOTIDE SEQUENCE [LARGE SCALE GENOMIC DNA]</scope>
    <source>
        <strain evidence="1">HYR1</strain>
    </source>
</reference>
<proteinExistence type="predicted"/>
<dbReference type="Proteomes" id="UP000276133">
    <property type="component" value="Unassembled WGS sequence"/>
</dbReference>
<sequence length="90" mass="10797">MSKKKTLLMKAMRTSKSIIIHEMDNSFLNWKELRTQRKLNSTFKVHTDMGMIFICSYRVDIRYSKVSIREPVNLMVIFIIFRFTDALELF</sequence>
<organism evidence="1 2">
    <name type="scientific">Brachionus plicatilis</name>
    <name type="common">Marine rotifer</name>
    <name type="synonym">Brachionus muelleri</name>
    <dbReference type="NCBI Taxonomy" id="10195"/>
    <lineage>
        <taxon>Eukaryota</taxon>
        <taxon>Metazoa</taxon>
        <taxon>Spiralia</taxon>
        <taxon>Gnathifera</taxon>
        <taxon>Rotifera</taxon>
        <taxon>Eurotatoria</taxon>
        <taxon>Monogononta</taxon>
        <taxon>Pseudotrocha</taxon>
        <taxon>Ploima</taxon>
        <taxon>Brachionidae</taxon>
        <taxon>Brachionus</taxon>
    </lineage>
</organism>
<name>A0A3M7P309_BRAPC</name>
<protein>
    <submittedName>
        <fullName evidence="1">Uncharacterized protein</fullName>
    </submittedName>
</protein>